<dbReference type="GO" id="GO:0009073">
    <property type="term" value="P:aromatic amino acid family biosynthetic process"/>
    <property type="evidence" value="ECO:0007669"/>
    <property type="project" value="UniProtKB-KW"/>
</dbReference>
<evidence type="ECO:0000256" key="4">
    <source>
        <dbReference type="ARBA" id="ARBA00003485"/>
    </source>
</evidence>
<evidence type="ECO:0000256" key="7">
    <source>
        <dbReference type="ARBA" id="ARBA00005412"/>
    </source>
</evidence>
<dbReference type="GO" id="GO:0005737">
    <property type="term" value="C:cytoplasm"/>
    <property type="evidence" value="ECO:0007669"/>
    <property type="project" value="UniProtKB-SubCell"/>
</dbReference>
<dbReference type="CDD" id="cd08195">
    <property type="entry name" value="DHQS"/>
    <property type="match status" value="1"/>
</dbReference>
<feature type="binding site" evidence="19">
    <location>
        <position position="188"/>
    </location>
    <ligand>
        <name>Zn(2+)</name>
        <dbReference type="ChEBI" id="CHEBI:29105"/>
    </ligand>
</feature>
<dbReference type="Pfam" id="PF24621">
    <property type="entry name" value="DHQS_C"/>
    <property type="match status" value="1"/>
</dbReference>
<evidence type="ECO:0000259" key="20">
    <source>
        <dbReference type="Pfam" id="PF01761"/>
    </source>
</evidence>
<feature type="binding site" evidence="19">
    <location>
        <position position="155"/>
    </location>
    <ligand>
        <name>NAD(+)</name>
        <dbReference type="ChEBI" id="CHEBI:57540"/>
    </ligand>
</feature>
<dbReference type="GO" id="GO:0009423">
    <property type="term" value="P:chorismate biosynthetic process"/>
    <property type="evidence" value="ECO:0007669"/>
    <property type="project" value="UniProtKB-UniRule"/>
</dbReference>
<evidence type="ECO:0000256" key="6">
    <source>
        <dbReference type="ARBA" id="ARBA00004661"/>
    </source>
</evidence>
<dbReference type="Gene3D" id="3.40.50.1970">
    <property type="match status" value="1"/>
</dbReference>
<dbReference type="PANTHER" id="PTHR43622">
    <property type="entry name" value="3-DEHYDROQUINATE SYNTHASE"/>
    <property type="match status" value="1"/>
</dbReference>
<dbReference type="FunFam" id="3.40.50.1970:FF:000007">
    <property type="entry name" value="Pentafunctional AROM polypeptide"/>
    <property type="match status" value="1"/>
</dbReference>
<keyword evidence="17 19" id="KW-0456">Lyase</keyword>
<feature type="binding site" evidence="19">
    <location>
        <begin position="173"/>
        <end position="176"/>
    </location>
    <ligand>
        <name>NAD(+)</name>
        <dbReference type="ChEBI" id="CHEBI:57540"/>
    </ligand>
</feature>
<keyword evidence="14 19" id="KW-0862">Zinc</keyword>
<keyword evidence="16 19" id="KW-0057">Aromatic amino acid biosynthesis</keyword>
<dbReference type="PIRSF" id="PIRSF001455">
    <property type="entry name" value="DHQ_synth"/>
    <property type="match status" value="1"/>
</dbReference>
<dbReference type="SUPFAM" id="SSF56796">
    <property type="entry name" value="Dehydroquinate synthase-like"/>
    <property type="match status" value="1"/>
</dbReference>
<dbReference type="Pfam" id="PF01761">
    <property type="entry name" value="DHQ_synthase"/>
    <property type="match status" value="1"/>
</dbReference>
<evidence type="ECO:0000256" key="11">
    <source>
        <dbReference type="ARBA" id="ARBA00022605"/>
    </source>
</evidence>
<keyword evidence="12 19" id="KW-0479">Metal-binding</keyword>
<dbReference type="InterPro" id="IPR030960">
    <property type="entry name" value="DHQS/DOIS_N"/>
</dbReference>
<proteinExistence type="inferred from homology"/>
<keyword evidence="18 19" id="KW-0170">Cobalt</keyword>
<evidence type="ECO:0000256" key="5">
    <source>
        <dbReference type="ARBA" id="ARBA00004496"/>
    </source>
</evidence>
<dbReference type="Gene3D" id="1.20.1090.10">
    <property type="entry name" value="Dehydroquinate synthase-like - alpha domain"/>
    <property type="match status" value="1"/>
</dbReference>
<dbReference type="InterPro" id="IPR016037">
    <property type="entry name" value="DHQ_synth_AroB"/>
</dbReference>
<dbReference type="EC" id="4.2.3.4" evidence="8 19"/>
<keyword evidence="15 19" id="KW-0520">NAD</keyword>
<dbReference type="RefSeq" id="WP_062484712.1">
    <property type="nucleotide sequence ID" value="NZ_LN885086.1"/>
</dbReference>
<dbReference type="KEGG" id="nio:NITINOP_1773"/>
<accession>A0A0S4KQN2</accession>
<evidence type="ECO:0000256" key="13">
    <source>
        <dbReference type="ARBA" id="ARBA00022741"/>
    </source>
</evidence>
<feature type="domain" description="3-dehydroquinate synthase N-terminal" evidence="20">
    <location>
        <begin position="71"/>
        <end position="182"/>
    </location>
</feature>
<feature type="binding site" evidence="19">
    <location>
        <position position="251"/>
    </location>
    <ligand>
        <name>Zn(2+)</name>
        <dbReference type="ChEBI" id="CHEBI:29105"/>
    </ligand>
</feature>
<keyword evidence="13 19" id="KW-0547">Nucleotide-binding</keyword>
<dbReference type="GO" id="GO:0003856">
    <property type="term" value="F:3-dehydroquinate synthase activity"/>
    <property type="evidence" value="ECO:0007669"/>
    <property type="project" value="UniProtKB-UniRule"/>
</dbReference>
<comment type="pathway">
    <text evidence="6 19">Metabolic intermediate biosynthesis; chorismate biosynthesis; chorismate from D-erythrose 4-phosphate and phosphoenolpyruvate: step 2/7.</text>
</comment>
<organism evidence="22 23">
    <name type="scientific">Candidatus Nitrospira inopinata</name>
    <dbReference type="NCBI Taxonomy" id="1715989"/>
    <lineage>
        <taxon>Bacteria</taxon>
        <taxon>Pseudomonadati</taxon>
        <taxon>Nitrospirota</taxon>
        <taxon>Nitrospiria</taxon>
        <taxon>Nitrospirales</taxon>
        <taxon>Nitrospiraceae</taxon>
        <taxon>Nitrospira</taxon>
    </lineage>
</organism>
<comment type="cofactor">
    <cofactor evidence="3">
        <name>Zn(2+)</name>
        <dbReference type="ChEBI" id="CHEBI:29105"/>
    </cofactor>
</comment>
<gene>
    <name evidence="19 22" type="primary">aroB</name>
    <name evidence="22" type="ORF">NITINOP_1773</name>
</gene>
<evidence type="ECO:0000313" key="23">
    <source>
        <dbReference type="Proteomes" id="UP000066284"/>
    </source>
</evidence>
<comment type="similarity">
    <text evidence="7 19">Belongs to the sugar phosphate cyclases superfamily. Dehydroquinate synthase family.</text>
</comment>
<feature type="binding site" evidence="19">
    <location>
        <begin position="109"/>
        <end position="113"/>
    </location>
    <ligand>
        <name>NAD(+)</name>
        <dbReference type="ChEBI" id="CHEBI:57540"/>
    </ligand>
</feature>
<evidence type="ECO:0000256" key="15">
    <source>
        <dbReference type="ARBA" id="ARBA00023027"/>
    </source>
</evidence>
<dbReference type="NCBIfam" id="TIGR01357">
    <property type="entry name" value="aroB"/>
    <property type="match status" value="1"/>
</dbReference>
<dbReference type="InterPro" id="IPR030963">
    <property type="entry name" value="DHQ_synth_fam"/>
</dbReference>
<evidence type="ECO:0000256" key="10">
    <source>
        <dbReference type="ARBA" id="ARBA00022490"/>
    </source>
</evidence>
<feature type="binding site" evidence="19">
    <location>
        <begin position="133"/>
        <end position="134"/>
    </location>
    <ligand>
        <name>NAD(+)</name>
        <dbReference type="ChEBI" id="CHEBI:57540"/>
    </ligand>
</feature>
<comment type="subcellular location">
    <subcellularLocation>
        <location evidence="5 19">Cytoplasm</location>
    </subcellularLocation>
</comment>
<dbReference type="GO" id="GO:0046872">
    <property type="term" value="F:metal ion binding"/>
    <property type="evidence" value="ECO:0007669"/>
    <property type="project" value="UniProtKB-KW"/>
</dbReference>
<dbReference type="InterPro" id="IPR056179">
    <property type="entry name" value="DHQS_C"/>
</dbReference>
<sequence length="384" mass="42305">MARLSTVSVSLGDRSYDILIQAGLVNRFADRVRKLGVRGKAAVVTDRHVGRHYLRPVSRELASCGVEAVPIVLPPGEQSKTLTTVKRILDVLAAHRFERSSFVFALGGGVVGDIAGFTAAIYQRGIPFVQIPTTLIAQSDSSVGGKTGVDHRLGKNLIGAFYQPREVWIDPMTLRTLPKREWVAGLAEVIKYGIIADERFLSYVERHMSGLLKRRLAPMTAAIKRSCEIKAEIVTADERESDRRRILNYGHTIGHALETLGGYRSLIHGEAVGIGMVQEADLACFMGICDRAVAERIRAVVRMAGLRDRMPGWPSTKIWRAMLHDKKVAGGQVIGVWPVSIGRVRTAPIDEPMFHRWYGEGRHDAVLSRGASKGGRPMIKSRSN</sequence>
<evidence type="ECO:0000256" key="8">
    <source>
        <dbReference type="ARBA" id="ARBA00013031"/>
    </source>
</evidence>
<protein>
    <recommendedName>
        <fullName evidence="9 19">3-dehydroquinate synthase</fullName>
        <shortName evidence="19">DHQS</shortName>
        <ecNumber evidence="8 19">4.2.3.4</ecNumber>
    </recommendedName>
</protein>
<evidence type="ECO:0000256" key="9">
    <source>
        <dbReference type="ARBA" id="ARBA00017684"/>
    </source>
</evidence>
<dbReference type="STRING" id="1715989.NITINOP_1773"/>
<comment type="caution">
    <text evidence="19">Lacks conserved residue(s) required for the propagation of feature annotation.</text>
</comment>
<keyword evidence="23" id="KW-1185">Reference proteome</keyword>
<evidence type="ECO:0000259" key="21">
    <source>
        <dbReference type="Pfam" id="PF24621"/>
    </source>
</evidence>
<evidence type="ECO:0000256" key="12">
    <source>
        <dbReference type="ARBA" id="ARBA00022723"/>
    </source>
</evidence>
<dbReference type="GO" id="GO:0000166">
    <property type="term" value="F:nucleotide binding"/>
    <property type="evidence" value="ECO:0007669"/>
    <property type="project" value="UniProtKB-KW"/>
</dbReference>
<dbReference type="HAMAP" id="MF_00110">
    <property type="entry name" value="DHQ_synthase"/>
    <property type="match status" value="1"/>
</dbReference>
<comment type="catalytic activity">
    <reaction evidence="1 19">
        <text>7-phospho-2-dehydro-3-deoxy-D-arabino-heptonate = 3-dehydroquinate + phosphate</text>
        <dbReference type="Rhea" id="RHEA:21968"/>
        <dbReference type="ChEBI" id="CHEBI:32364"/>
        <dbReference type="ChEBI" id="CHEBI:43474"/>
        <dbReference type="ChEBI" id="CHEBI:58394"/>
        <dbReference type="EC" id="4.2.3.4"/>
    </reaction>
</comment>
<comment type="function">
    <text evidence="4 19">Catalyzes the conversion of 3-deoxy-D-arabino-heptulosonate 7-phosphate (DAHP) to dehydroquinate (DHQ).</text>
</comment>
<feature type="domain" description="3-dehydroquinate synthase C-terminal" evidence="21">
    <location>
        <begin position="185"/>
        <end position="328"/>
    </location>
</feature>
<dbReference type="OrthoDB" id="9806583at2"/>
<dbReference type="UniPathway" id="UPA00053">
    <property type="reaction ID" value="UER00085"/>
</dbReference>
<dbReference type="EMBL" id="LN885086">
    <property type="protein sequence ID" value="CUQ66748.1"/>
    <property type="molecule type" value="Genomic_DNA"/>
</dbReference>
<evidence type="ECO:0000313" key="22">
    <source>
        <dbReference type="EMBL" id="CUQ66748.1"/>
    </source>
</evidence>
<dbReference type="Proteomes" id="UP000066284">
    <property type="component" value="Chromosome 1"/>
</dbReference>
<feature type="binding site" evidence="19">
    <location>
        <position position="146"/>
    </location>
    <ligand>
        <name>NAD(+)</name>
        <dbReference type="ChEBI" id="CHEBI:57540"/>
    </ligand>
</feature>
<comment type="cofactor">
    <cofactor evidence="2 19">
        <name>NAD(+)</name>
        <dbReference type="ChEBI" id="CHEBI:57540"/>
    </cofactor>
</comment>
<name>A0A0S4KQN2_9BACT</name>
<comment type="cofactor">
    <cofactor evidence="19">
        <name>Co(2+)</name>
        <dbReference type="ChEBI" id="CHEBI:48828"/>
    </cofactor>
    <cofactor evidence="19">
        <name>Zn(2+)</name>
        <dbReference type="ChEBI" id="CHEBI:29105"/>
    </cofactor>
    <text evidence="19">Binds 1 divalent metal cation per subunit. Can use either Co(2+) or Zn(2+).</text>
</comment>
<evidence type="ECO:0000256" key="1">
    <source>
        <dbReference type="ARBA" id="ARBA00001393"/>
    </source>
</evidence>
<dbReference type="InterPro" id="IPR050071">
    <property type="entry name" value="Dehydroquinate_synthase"/>
</dbReference>
<dbReference type="PANTHER" id="PTHR43622:SF7">
    <property type="entry name" value="3-DEHYDROQUINATE SYNTHASE, CHLOROPLASTIC"/>
    <property type="match status" value="1"/>
</dbReference>
<keyword evidence="11 19" id="KW-0028">Amino-acid biosynthesis</keyword>
<feature type="binding site" evidence="19">
    <location>
        <position position="268"/>
    </location>
    <ligand>
        <name>Zn(2+)</name>
        <dbReference type="ChEBI" id="CHEBI:29105"/>
    </ligand>
</feature>
<evidence type="ECO:0000256" key="3">
    <source>
        <dbReference type="ARBA" id="ARBA00001947"/>
    </source>
</evidence>
<keyword evidence="10 19" id="KW-0963">Cytoplasm</keyword>
<dbReference type="AlphaFoldDB" id="A0A0S4KQN2"/>
<evidence type="ECO:0000256" key="18">
    <source>
        <dbReference type="ARBA" id="ARBA00023285"/>
    </source>
</evidence>
<reference evidence="23" key="1">
    <citation type="submission" date="2015-09" db="EMBL/GenBank/DDBJ databases">
        <authorList>
            <person name="Daims H."/>
        </authorList>
    </citation>
    <scope>NUCLEOTIDE SEQUENCE [LARGE SCALE GENOMIC DNA]</scope>
</reference>
<evidence type="ECO:0000256" key="17">
    <source>
        <dbReference type="ARBA" id="ARBA00023239"/>
    </source>
</evidence>
<evidence type="ECO:0000256" key="19">
    <source>
        <dbReference type="HAMAP-Rule" id="MF_00110"/>
    </source>
</evidence>
<evidence type="ECO:0000256" key="14">
    <source>
        <dbReference type="ARBA" id="ARBA00022833"/>
    </source>
</evidence>
<evidence type="ECO:0000256" key="16">
    <source>
        <dbReference type="ARBA" id="ARBA00023141"/>
    </source>
</evidence>
<evidence type="ECO:0000256" key="2">
    <source>
        <dbReference type="ARBA" id="ARBA00001911"/>
    </source>
</evidence>
<dbReference type="GO" id="GO:0008652">
    <property type="term" value="P:amino acid biosynthetic process"/>
    <property type="evidence" value="ECO:0007669"/>
    <property type="project" value="UniProtKB-KW"/>
</dbReference>